<proteinExistence type="predicted"/>
<gene>
    <name evidence="2" type="ORF">QU481_20985</name>
</gene>
<dbReference type="PANTHER" id="PTHR43194">
    <property type="entry name" value="HYDROLASE ALPHA/BETA FOLD FAMILY"/>
    <property type="match status" value="1"/>
</dbReference>
<reference evidence="2" key="1">
    <citation type="submission" date="2023-06" db="EMBL/GenBank/DDBJ databases">
        <authorList>
            <person name="Zhang S."/>
        </authorList>
    </citation>
    <scope>NUCLEOTIDE SEQUENCE</scope>
    <source>
        <strain evidence="2">SG2303</strain>
    </source>
</reference>
<dbReference type="GO" id="GO:0016787">
    <property type="term" value="F:hydrolase activity"/>
    <property type="evidence" value="ECO:0007669"/>
    <property type="project" value="UniProtKB-KW"/>
</dbReference>
<accession>A0ABT7XU31</accession>
<dbReference type="RefSeq" id="WP_289831964.1">
    <property type="nucleotide sequence ID" value="NZ_JAUEDK010000061.1"/>
</dbReference>
<dbReference type="InterPro" id="IPR000073">
    <property type="entry name" value="AB_hydrolase_1"/>
</dbReference>
<dbReference type="PRINTS" id="PR00111">
    <property type="entry name" value="ABHYDROLASE"/>
</dbReference>
<organism evidence="2 3">
    <name type="scientific">Crenobacter oryzisoli</name>
    <dbReference type="NCBI Taxonomy" id="3056844"/>
    <lineage>
        <taxon>Bacteria</taxon>
        <taxon>Pseudomonadati</taxon>
        <taxon>Pseudomonadota</taxon>
        <taxon>Betaproteobacteria</taxon>
        <taxon>Neisseriales</taxon>
        <taxon>Neisseriaceae</taxon>
        <taxon>Crenobacter</taxon>
    </lineage>
</organism>
<keyword evidence="2" id="KW-0378">Hydrolase</keyword>
<name>A0ABT7XU31_9NEIS</name>
<evidence type="ECO:0000313" key="2">
    <source>
        <dbReference type="EMBL" id="MDN0077312.1"/>
    </source>
</evidence>
<comment type="caution">
    <text evidence="2">The sequence shown here is derived from an EMBL/GenBank/DDBJ whole genome shotgun (WGS) entry which is preliminary data.</text>
</comment>
<dbReference type="Pfam" id="PF12697">
    <property type="entry name" value="Abhydrolase_6"/>
    <property type="match status" value="1"/>
</dbReference>
<dbReference type="Proteomes" id="UP001168540">
    <property type="component" value="Unassembled WGS sequence"/>
</dbReference>
<keyword evidence="3" id="KW-1185">Reference proteome</keyword>
<feature type="domain" description="AB hydrolase-1" evidence="1">
    <location>
        <begin position="7"/>
        <end position="235"/>
    </location>
</feature>
<dbReference type="InterPro" id="IPR050228">
    <property type="entry name" value="Carboxylesterase_BioH"/>
</dbReference>
<dbReference type="InterPro" id="IPR029058">
    <property type="entry name" value="AB_hydrolase_fold"/>
</dbReference>
<protein>
    <submittedName>
        <fullName evidence="2">Alpha/beta hydrolase</fullName>
    </submittedName>
</protein>
<evidence type="ECO:0000259" key="1">
    <source>
        <dbReference type="Pfam" id="PF12697"/>
    </source>
</evidence>
<dbReference type="PANTHER" id="PTHR43194:SF2">
    <property type="entry name" value="PEROXISOMAL MEMBRANE PROTEIN LPX1"/>
    <property type="match status" value="1"/>
</dbReference>
<dbReference type="SUPFAM" id="SSF53474">
    <property type="entry name" value="alpha/beta-Hydrolases"/>
    <property type="match status" value="1"/>
</dbReference>
<dbReference type="EMBL" id="JAUEDK010000061">
    <property type="protein sequence ID" value="MDN0077312.1"/>
    <property type="molecule type" value="Genomic_DNA"/>
</dbReference>
<sequence>MTQPVSLVLIHGLIGTLNSLQVAKSLSPYLMIAPDLLGYGRQAERLPASLSDQVDYLAELIGKETDGPVALLGHSVGGAIAMLLADRHPDRVAAVVNVEGNFTLNDAFWSASVAKQPVAEVDALIDGFRTDPAAWLARSEVEATEENLVEARRWLACQGGATVRAMGRAVVEATGVPEYSQILRRVFARTPVHLVAGERSRPGWDVSDWALSAAASVTVMPGVGHMMMLEDPVGFSRMIAGLFDR</sequence>
<dbReference type="Gene3D" id="3.40.50.1820">
    <property type="entry name" value="alpha/beta hydrolase"/>
    <property type="match status" value="1"/>
</dbReference>
<evidence type="ECO:0000313" key="3">
    <source>
        <dbReference type="Proteomes" id="UP001168540"/>
    </source>
</evidence>